<dbReference type="Proteomes" id="UP000028123">
    <property type="component" value="Unassembled WGS sequence"/>
</dbReference>
<evidence type="ECO:0000313" key="1">
    <source>
        <dbReference type="EMBL" id="KEQ23083.1"/>
    </source>
</evidence>
<sequence length="97" mass="10510">MRSERKKEGLDALRSVEKVSGEIIEVYVGVGYPLPTAAPPHKVKLNRGSLVRLLCGDPGFSGNFDWKPLISGHFPKTKAGAIASQVDTPPLYVSLYS</sequence>
<accession>A0A081NXB0</accession>
<name>A0A081NXB0_9BACL</name>
<dbReference type="EMBL" id="JNVM01000026">
    <property type="protein sequence ID" value="KEQ23083.1"/>
    <property type="molecule type" value="Genomic_DNA"/>
</dbReference>
<reference evidence="1 2" key="1">
    <citation type="submission" date="2014-06" db="EMBL/GenBank/DDBJ databases">
        <title>Draft genome sequence of Paenibacillus sp. MSt1.</title>
        <authorList>
            <person name="Aw Y.K."/>
            <person name="Ong K.S."/>
            <person name="Gan H.M."/>
            <person name="Lee S.M."/>
        </authorList>
    </citation>
    <scope>NUCLEOTIDE SEQUENCE [LARGE SCALE GENOMIC DNA]</scope>
    <source>
        <strain evidence="1 2">MSt1</strain>
    </source>
</reference>
<dbReference type="AlphaFoldDB" id="A0A081NXB0"/>
<proteinExistence type="predicted"/>
<keyword evidence="2" id="KW-1185">Reference proteome</keyword>
<evidence type="ECO:0000313" key="2">
    <source>
        <dbReference type="Proteomes" id="UP000028123"/>
    </source>
</evidence>
<gene>
    <name evidence="1" type="ORF">ET33_18650</name>
</gene>
<protein>
    <submittedName>
        <fullName evidence="1">Uncharacterized protein</fullName>
    </submittedName>
</protein>
<organism evidence="1 2">
    <name type="scientific">Paenibacillus tyrfis</name>
    <dbReference type="NCBI Taxonomy" id="1501230"/>
    <lineage>
        <taxon>Bacteria</taxon>
        <taxon>Bacillati</taxon>
        <taxon>Bacillota</taxon>
        <taxon>Bacilli</taxon>
        <taxon>Bacillales</taxon>
        <taxon>Paenibacillaceae</taxon>
        <taxon>Paenibacillus</taxon>
    </lineage>
</organism>
<comment type="caution">
    <text evidence="1">The sequence shown here is derived from an EMBL/GenBank/DDBJ whole genome shotgun (WGS) entry which is preliminary data.</text>
</comment>